<feature type="transmembrane region" description="Helical" evidence="1">
    <location>
        <begin position="177"/>
        <end position="201"/>
    </location>
</feature>
<keyword evidence="1" id="KW-0472">Membrane</keyword>
<gene>
    <name evidence="2" type="ORF">A2642_03395</name>
</gene>
<evidence type="ECO:0000313" key="3">
    <source>
        <dbReference type="Proteomes" id="UP000178700"/>
    </source>
</evidence>
<evidence type="ECO:0000313" key="2">
    <source>
        <dbReference type="EMBL" id="OGI64390.1"/>
    </source>
</evidence>
<keyword evidence="1" id="KW-0812">Transmembrane</keyword>
<dbReference type="EMBL" id="MFTJ01000053">
    <property type="protein sequence ID" value="OGI64390.1"/>
    <property type="molecule type" value="Genomic_DNA"/>
</dbReference>
<name>A0A1F6V3X5_9BACT</name>
<comment type="caution">
    <text evidence="2">The sequence shown here is derived from an EMBL/GenBank/DDBJ whole genome shotgun (WGS) entry which is preliminary data.</text>
</comment>
<dbReference type="Proteomes" id="UP000178700">
    <property type="component" value="Unassembled WGS sequence"/>
</dbReference>
<feature type="transmembrane region" description="Helical" evidence="1">
    <location>
        <begin position="228"/>
        <end position="250"/>
    </location>
</feature>
<proteinExistence type="predicted"/>
<protein>
    <recommendedName>
        <fullName evidence="4">Glycerophosphoryl diester phosphodiesterase membrane domain-containing protein</fullName>
    </recommendedName>
</protein>
<accession>A0A1F6V3X5</accession>
<evidence type="ECO:0000256" key="1">
    <source>
        <dbReference type="SAM" id="Phobius"/>
    </source>
</evidence>
<feature type="transmembrane region" description="Helical" evidence="1">
    <location>
        <begin position="124"/>
        <end position="157"/>
    </location>
</feature>
<organism evidence="2 3">
    <name type="scientific">Candidatus Nomurabacteria bacterium RIFCSPHIGHO2_01_FULL_39_10</name>
    <dbReference type="NCBI Taxonomy" id="1801733"/>
    <lineage>
        <taxon>Bacteria</taxon>
        <taxon>Candidatus Nomuraibacteriota</taxon>
    </lineage>
</organism>
<feature type="transmembrane region" description="Helical" evidence="1">
    <location>
        <begin position="256"/>
        <end position="276"/>
    </location>
</feature>
<sequence>MIKWFKEYVSTFKFTFDFWSTFLVDYVFFGGLWLLFTWFSEYVNMQSKGLMQGKSLEQIQQSFTPENAQQSLAFLSQVSSFLWVFVAGLVLLIVGGFLLFGLEQAMIWYHFERKKVSWKMYWKWNVFHVVLIIPLVLYGLFYLLITLIFSGFFNFVISLIPTLYFKAPSTFQAVVKFLNGVVSFSLGIWLLLLLFVMWYVFAQKYKVWESIGDGFHLVWQRKMRFGKLFVFALIMAVLFTLIAVPFRMLFASVSVLSMGFDLFVLFFFVAWLRLVVVEMLKE</sequence>
<reference evidence="2 3" key="1">
    <citation type="journal article" date="2016" name="Nat. Commun.">
        <title>Thousands of microbial genomes shed light on interconnected biogeochemical processes in an aquifer system.</title>
        <authorList>
            <person name="Anantharaman K."/>
            <person name="Brown C.T."/>
            <person name="Hug L.A."/>
            <person name="Sharon I."/>
            <person name="Castelle C.J."/>
            <person name="Probst A.J."/>
            <person name="Thomas B.C."/>
            <person name="Singh A."/>
            <person name="Wilkins M.J."/>
            <person name="Karaoz U."/>
            <person name="Brodie E.L."/>
            <person name="Williams K.H."/>
            <person name="Hubbard S.S."/>
            <person name="Banfield J.F."/>
        </authorList>
    </citation>
    <scope>NUCLEOTIDE SEQUENCE [LARGE SCALE GENOMIC DNA]</scope>
</reference>
<feature type="transmembrane region" description="Helical" evidence="1">
    <location>
        <begin position="21"/>
        <end position="39"/>
    </location>
</feature>
<dbReference type="AlphaFoldDB" id="A0A1F6V3X5"/>
<feature type="transmembrane region" description="Helical" evidence="1">
    <location>
        <begin position="81"/>
        <end position="103"/>
    </location>
</feature>
<evidence type="ECO:0008006" key="4">
    <source>
        <dbReference type="Google" id="ProtNLM"/>
    </source>
</evidence>
<keyword evidence="1" id="KW-1133">Transmembrane helix</keyword>